<evidence type="ECO:0000256" key="1">
    <source>
        <dbReference type="ARBA" id="ARBA00009817"/>
    </source>
</evidence>
<dbReference type="InterPro" id="IPR011256">
    <property type="entry name" value="Reg_factor_effector_dom_sf"/>
</dbReference>
<dbReference type="Gene3D" id="3.20.80.10">
    <property type="entry name" value="Regulatory factor, effector binding domain"/>
    <property type="match status" value="1"/>
</dbReference>
<protein>
    <recommendedName>
        <fullName evidence="4">Heme-binding protein 2</fullName>
    </recommendedName>
</protein>
<dbReference type="Proteomes" id="UP001364617">
    <property type="component" value="Unassembled WGS sequence"/>
</dbReference>
<sequence>MFPSVRQHPVKLSAVLNPSLLSARMRKTHGRSLLCSGTMARTLPSALCLLVGLTCLPYTECWEAPWFCHGRECPVYTLVNEYQGFEERSYDVSYWIATDIASTSQSDITEGFWKLYYFNQGQNNESKEIAMTRPVLVSVKEADGMEERQVSISFYQSDSNIPEPIDTTIRITVVPGGTVYVRSFSGLASDQDALENVQQLKDDLGAAGKEFIENRFDAAGYDAPWDLFYRHNEVWVRAP</sequence>
<dbReference type="EMBL" id="JAYKXH010000013">
    <property type="protein sequence ID" value="KAK7148556.1"/>
    <property type="molecule type" value="Genomic_DNA"/>
</dbReference>
<name>A0AAN9H3J1_9TELE</name>
<gene>
    <name evidence="2" type="ORF">R3I93_012783</name>
</gene>
<dbReference type="InterPro" id="IPR006917">
    <property type="entry name" value="SOUL_heme-bd"/>
</dbReference>
<dbReference type="PANTHER" id="PTHR11220:SF69">
    <property type="entry name" value="HEME-BINDING PROTEIN 2"/>
    <property type="match status" value="1"/>
</dbReference>
<dbReference type="Pfam" id="PF04832">
    <property type="entry name" value="SOUL"/>
    <property type="match status" value="1"/>
</dbReference>
<comment type="similarity">
    <text evidence="1">Belongs to the HEBP family.</text>
</comment>
<proteinExistence type="inferred from homology"/>
<evidence type="ECO:0000313" key="2">
    <source>
        <dbReference type="EMBL" id="KAK7148556.1"/>
    </source>
</evidence>
<dbReference type="GO" id="GO:0020037">
    <property type="term" value="F:heme binding"/>
    <property type="evidence" value="ECO:0007669"/>
    <property type="project" value="TreeGrafter"/>
</dbReference>
<accession>A0AAN9H3J1</accession>
<dbReference type="FunFam" id="3.20.80.10:FF:000002">
    <property type="entry name" value="Heme-binding protein 2"/>
    <property type="match status" value="1"/>
</dbReference>
<keyword evidence="3" id="KW-1185">Reference proteome</keyword>
<comment type="caution">
    <text evidence="2">The sequence shown here is derived from an EMBL/GenBank/DDBJ whole genome shotgun (WGS) entry which is preliminary data.</text>
</comment>
<dbReference type="GO" id="GO:0005737">
    <property type="term" value="C:cytoplasm"/>
    <property type="evidence" value="ECO:0007669"/>
    <property type="project" value="TreeGrafter"/>
</dbReference>
<dbReference type="PANTHER" id="PTHR11220">
    <property type="entry name" value="HEME-BINDING PROTEIN-RELATED"/>
    <property type="match status" value="1"/>
</dbReference>
<reference evidence="2 3" key="1">
    <citation type="submission" date="2024-02" db="EMBL/GenBank/DDBJ databases">
        <title>Chromosome-level genome assembly of the Eurasian Minnow (Phoxinus phoxinus).</title>
        <authorList>
            <person name="Oriowo T.O."/>
            <person name="Martin S."/>
            <person name="Stange M."/>
            <person name="Chrysostomakis Y."/>
            <person name="Brown T."/>
            <person name="Winkler S."/>
            <person name="Kukowka S."/>
            <person name="Myers E.W."/>
            <person name="Bohne A."/>
        </authorList>
    </citation>
    <scope>NUCLEOTIDE SEQUENCE [LARGE SCALE GENOMIC DNA]</scope>
    <source>
        <strain evidence="2">ZFMK-TIS-60720</strain>
        <tissue evidence="2">Whole Organism</tissue>
    </source>
</reference>
<dbReference type="SUPFAM" id="SSF55136">
    <property type="entry name" value="Probable bacterial effector-binding domain"/>
    <property type="match status" value="1"/>
</dbReference>
<evidence type="ECO:0000313" key="3">
    <source>
        <dbReference type="Proteomes" id="UP001364617"/>
    </source>
</evidence>
<evidence type="ECO:0008006" key="4">
    <source>
        <dbReference type="Google" id="ProtNLM"/>
    </source>
</evidence>
<organism evidence="2 3">
    <name type="scientific">Phoxinus phoxinus</name>
    <name type="common">Eurasian minnow</name>
    <dbReference type="NCBI Taxonomy" id="58324"/>
    <lineage>
        <taxon>Eukaryota</taxon>
        <taxon>Metazoa</taxon>
        <taxon>Chordata</taxon>
        <taxon>Craniata</taxon>
        <taxon>Vertebrata</taxon>
        <taxon>Euteleostomi</taxon>
        <taxon>Actinopterygii</taxon>
        <taxon>Neopterygii</taxon>
        <taxon>Teleostei</taxon>
        <taxon>Ostariophysi</taxon>
        <taxon>Cypriniformes</taxon>
        <taxon>Leuciscidae</taxon>
        <taxon>Phoxininae</taxon>
        <taxon>Phoxinus</taxon>
    </lineage>
</organism>
<dbReference type="AlphaFoldDB" id="A0AAN9H3J1"/>